<proteinExistence type="predicted"/>
<feature type="compositionally biased region" description="Polar residues" evidence="1">
    <location>
        <begin position="1"/>
        <end position="12"/>
    </location>
</feature>
<name>A0A0U0R7C8_MYCTX</name>
<feature type="compositionally biased region" description="Low complexity" evidence="1">
    <location>
        <begin position="13"/>
        <end position="30"/>
    </location>
</feature>
<evidence type="ECO:0000313" key="3">
    <source>
        <dbReference type="Proteomes" id="UP000038802"/>
    </source>
</evidence>
<gene>
    <name evidence="2" type="ORF">ERS007703_02107</name>
</gene>
<reference evidence="3" key="1">
    <citation type="submission" date="2015-03" db="EMBL/GenBank/DDBJ databases">
        <authorList>
            <consortium name="Pathogen Informatics"/>
        </authorList>
    </citation>
    <scope>NUCLEOTIDE SEQUENCE [LARGE SCALE GENOMIC DNA]</scope>
    <source>
        <strain evidence="3">K00500041</strain>
    </source>
</reference>
<accession>A0A0U0R7C8</accession>
<organism evidence="2 3">
    <name type="scientific">Mycobacterium tuberculosis</name>
    <dbReference type="NCBI Taxonomy" id="1773"/>
    <lineage>
        <taxon>Bacteria</taxon>
        <taxon>Bacillati</taxon>
        <taxon>Actinomycetota</taxon>
        <taxon>Actinomycetes</taxon>
        <taxon>Mycobacteriales</taxon>
        <taxon>Mycobacteriaceae</taxon>
        <taxon>Mycobacterium</taxon>
        <taxon>Mycobacterium tuberculosis complex</taxon>
    </lineage>
</organism>
<sequence length="70" mass="7125">MNSHCDTPTFGHSSPSLPAARRRSSVVSTSHGARSPNRARTAAVSAMRVAAVSSSSATAASATAPDSDRR</sequence>
<dbReference type="AlphaFoldDB" id="A0A0U0R7C8"/>
<dbReference type="Proteomes" id="UP000038802">
    <property type="component" value="Unassembled WGS sequence"/>
</dbReference>
<evidence type="ECO:0000313" key="2">
    <source>
        <dbReference type="EMBL" id="COV81797.1"/>
    </source>
</evidence>
<dbReference type="EMBL" id="CSAE01000211">
    <property type="protein sequence ID" value="COV81797.1"/>
    <property type="molecule type" value="Genomic_DNA"/>
</dbReference>
<protein>
    <submittedName>
        <fullName evidence="2">Uncharacterized protein</fullName>
    </submittedName>
</protein>
<feature type="compositionally biased region" description="Low complexity" evidence="1">
    <location>
        <begin position="38"/>
        <end position="64"/>
    </location>
</feature>
<evidence type="ECO:0000256" key="1">
    <source>
        <dbReference type="SAM" id="MobiDB-lite"/>
    </source>
</evidence>
<feature type="region of interest" description="Disordered" evidence="1">
    <location>
        <begin position="1"/>
        <end position="70"/>
    </location>
</feature>